<sequence length="474" mass="47971">MLPDSTVRRWIVVGGAATATLAALAVTSGAVVATVVDASVGVAFALVAARAWPARRASAALALGVTATWAVGSVLPFAVFWHRGVLVHLVVHLSGTGTRGVRWGAIVTGYVVAATPYPWSRWEVSAATVLVLGALAVVPQGLVDRSGRHALAALGAGVGAALALSSMLPGVGGMLAAAVAYAAALLGAAAILARAVRSRSVVHVIDLMRRSAEEPHEDAVAAFLERHRGTVDPRVAAEAAQRLRALERANRELLAALMARVAELEASRERILHAAETEREVLAREIDGAVVDPLMALADRLEAAADGASTDVTRAVGLARRAARESAAISHGLRPQGLVGGLAAALRRLADAAPAGVVVDVDAAGVVPPLPPDVEASCYFVASEAMANAVAHGHARTVRIALGVDAGFLTLTVVDDGVGGADPGRGSGLAGLATRVAAAGGSLTVDSPPGAGTVVRARFTDVAAQAGRREAAWA</sequence>
<keyword evidence="3" id="KW-0808">Transferase</keyword>
<keyword evidence="5" id="KW-0902">Two-component regulatory system</keyword>
<evidence type="ECO:0000313" key="9">
    <source>
        <dbReference type="EMBL" id="AEG43882.1"/>
    </source>
</evidence>
<dbReference type="Gene3D" id="3.30.565.10">
    <property type="entry name" value="Histidine kinase-like ATPase, C-terminal domain"/>
    <property type="match status" value="1"/>
</dbReference>
<dbReference type="Proteomes" id="UP000009236">
    <property type="component" value="Chromosome"/>
</dbReference>
<feature type="transmembrane region" description="Helical" evidence="7">
    <location>
        <begin position="59"/>
        <end position="81"/>
    </location>
</feature>
<dbReference type="CDD" id="cd16917">
    <property type="entry name" value="HATPase_UhpB-NarQ-NarX-like"/>
    <property type="match status" value="1"/>
</dbReference>
<evidence type="ECO:0000256" key="7">
    <source>
        <dbReference type="SAM" id="Phobius"/>
    </source>
</evidence>
<dbReference type="PANTHER" id="PTHR24421">
    <property type="entry name" value="NITRATE/NITRITE SENSOR PROTEIN NARX-RELATED"/>
    <property type="match status" value="1"/>
</dbReference>
<dbReference type="HOGENOM" id="CLU_021898_2_0_11"/>
<dbReference type="GO" id="GO:0004673">
    <property type="term" value="F:protein histidine kinase activity"/>
    <property type="evidence" value="ECO:0007669"/>
    <property type="project" value="UniProtKB-EC"/>
</dbReference>
<dbReference type="RefSeq" id="WP_013838274.1">
    <property type="nucleotide sequence ID" value="NC_015588.1"/>
</dbReference>
<feature type="transmembrane region" description="Helical" evidence="7">
    <location>
        <begin position="20"/>
        <end position="47"/>
    </location>
</feature>
<keyword evidence="7" id="KW-0472">Membrane</keyword>
<feature type="transmembrane region" description="Helical" evidence="7">
    <location>
        <begin position="174"/>
        <end position="193"/>
    </location>
</feature>
<dbReference type="EC" id="2.7.13.3" evidence="2"/>
<dbReference type="eggNOG" id="COG4585">
    <property type="taxonomic scope" value="Bacteria"/>
</dbReference>
<dbReference type="GO" id="GO:0000160">
    <property type="term" value="P:phosphorelay signal transduction system"/>
    <property type="evidence" value="ECO:0007669"/>
    <property type="project" value="UniProtKB-KW"/>
</dbReference>
<organism evidence="10">
    <name type="scientific">Isoptericola variabilis (strain 225)</name>
    <dbReference type="NCBI Taxonomy" id="743718"/>
    <lineage>
        <taxon>Bacteria</taxon>
        <taxon>Bacillati</taxon>
        <taxon>Actinomycetota</taxon>
        <taxon>Actinomycetes</taxon>
        <taxon>Micrococcales</taxon>
        <taxon>Promicromonosporaceae</taxon>
        <taxon>Isoptericola</taxon>
    </lineage>
</organism>
<evidence type="ECO:0000256" key="2">
    <source>
        <dbReference type="ARBA" id="ARBA00012438"/>
    </source>
</evidence>
<evidence type="ECO:0000256" key="3">
    <source>
        <dbReference type="ARBA" id="ARBA00022679"/>
    </source>
</evidence>
<comment type="catalytic activity">
    <reaction evidence="1">
        <text>ATP + protein L-histidine = ADP + protein N-phospho-L-histidine.</text>
        <dbReference type="EC" id="2.7.13.3"/>
    </reaction>
</comment>
<accession>F6FRC1</accession>
<dbReference type="STRING" id="743718.Isova_1107"/>
<evidence type="ECO:0000256" key="4">
    <source>
        <dbReference type="ARBA" id="ARBA00022777"/>
    </source>
</evidence>
<feature type="coiled-coil region" evidence="6">
    <location>
        <begin position="236"/>
        <end position="274"/>
    </location>
</feature>
<keyword evidence="4 9" id="KW-0418">Kinase</keyword>
<dbReference type="InterPro" id="IPR050482">
    <property type="entry name" value="Sensor_HK_TwoCompSys"/>
</dbReference>
<feature type="transmembrane region" description="Helical" evidence="7">
    <location>
        <begin position="124"/>
        <end position="143"/>
    </location>
</feature>
<evidence type="ECO:0000256" key="5">
    <source>
        <dbReference type="ARBA" id="ARBA00023012"/>
    </source>
</evidence>
<evidence type="ECO:0000256" key="1">
    <source>
        <dbReference type="ARBA" id="ARBA00000085"/>
    </source>
</evidence>
<evidence type="ECO:0000256" key="6">
    <source>
        <dbReference type="SAM" id="Coils"/>
    </source>
</evidence>
<name>F6FRC1_ISOV2</name>
<dbReference type="SUPFAM" id="SSF55874">
    <property type="entry name" value="ATPase domain of HSP90 chaperone/DNA topoisomerase II/histidine kinase"/>
    <property type="match status" value="1"/>
</dbReference>
<reference evidence="9 10" key="1">
    <citation type="submission" date="2011-05" db="EMBL/GenBank/DDBJ databases">
        <title>Complete sequence of Isoptericola variabilis 225.</title>
        <authorList>
            <consortium name="US DOE Joint Genome Institute"/>
            <person name="Lucas S."/>
            <person name="Han J."/>
            <person name="Lapidus A."/>
            <person name="Cheng J.-F."/>
            <person name="Goodwin L."/>
            <person name="Pitluck S."/>
            <person name="Peters L."/>
            <person name="Mikhailova N."/>
            <person name="Zeytun A."/>
            <person name="Han C."/>
            <person name="Tapia R."/>
            <person name="Land M."/>
            <person name="Hauser L."/>
            <person name="Kyrpides N."/>
            <person name="Ivanova N."/>
            <person name="Pagani I."/>
            <person name="Siebers A."/>
            <person name="Allgaier M."/>
            <person name="Thelen M."/>
            <person name="Hugenholtz P."/>
            <person name="Gladden J."/>
            <person name="Woyke T."/>
        </authorList>
    </citation>
    <scope>NUCLEOTIDE SEQUENCE [LARGE SCALE GENOMIC DNA]</scope>
    <source>
        <strain evidence="10">225</strain>
    </source>
</reference>
<keyword evidence="6" id="KW-0175">Coiled coil</keyword>
<gene>
    <name evidence="9" type="ordered locus">Isova_1107</name>
</gene>
<dbReference type="PANTHER" id="PTHR24421:SF10">
    <property type="entry name" value="NITRATE_NITRITE SENSOR PROTEIN NARQ"/>
    <property type="match status" value="1"/>
</dbReference>
<keyword evidence="7" id="KW-0812">Transmembrane</keyword>
<feature type="transmembrane region" description="Helical" evidence="7">
    <location>
        <begin position="150"/>
        <end position="168"/>
    </location>
</feature>
<evidence type="ECO:0000313" key="10">
    <source>
        <dbReference type="Proteomes" id="UP000009236"/>
    </source>
</evidence>
<dbReference type="InterPro" id="IPR036890">
    <property type="entry name" value="HATPase_C_sf"/>
</dbReference>
<dbReference type="KEGG" id="iva:Isova_1107"/>
<dbReference type="EMBL" id="CP002810">
    <property type="protein sequence ID" value="AEG43882.1"/>
    <property type="molecule type" value="Genomic_DNA"/>
</dbReference>
<feature type="domain" description="Histidine kinase/HSP90-like ATPase" evidence="8">
    <location>
        <begin position="373"/>
        <end position="463"/>
    </location>
</feature>
<keyword evidence="10" id="KW-1185">Reference proteome</keyword>
<dbReference type="AlphaFoldDB" id="F6FRC1"/>
<dbReference type="SMART" id="SM00387">
    <property type="entry name" value="HATPase_c"/>
    <property type="match status" value="1"/>
</dbReference>
<proteinExistence type="predicted"/>
<protein>
    <recommendedName>
        <fullName evidence="2">histidine kinase</fullName>
        <ecNumber evidence="2">2.7.13.3</ecNumber>
    </recommendedName>
</protein>
<dbReference type="Pfam" id="PF02518">
    <property type="entry name" value="HATPase_c"/>
    <property type="match status" value="1"/>
</dbReference>
<evidence type="ECO:0000259" key="8">
    <source>
        <dbReference type="SMART" id="SM00387"/>
    </source>
</evidence>
<dbReference type="InterPro" id="IPR003594">
    <property type="entry name" value="HATPase_dom"/>
</dbReference>
<keyword evidence="7" id="KW-1133">Transmembrane helix</keyword>